<dbReference type="InterPro" id="IPR017853">
    <property type="entry name" value="GH"/>
</dbReference>
<dbReference type="InterPro" id="IPR033453">
    <property type="entry name" value="Glyco_hydro_30_TIM-barrel"/>
</dbReference>
<dbReference type="InterPro" id="IPR033452">
    <property type="entry name" value="GH30_C"/>
</dbReference>
<dbReference type="GO" id="GO:0016787">
    <property type="term" value="F:hydrolase activity"/>
    <property type="evidence" value="ECO:0007669"/>
    <property type="project" value="UniProtKB-KW"/>
</dbReference>
<evidence type="ECO:0000256" key="1">
    <source>
        <dbReference type="ARBA" id="ARBA00005382"/>
    </source>
</evidence>
<evidence type="ECO:0000256" key="4">
    <source>
        <dbReference type="RuleBase" id="RU361188"/>
    </source>
</evidence>
<dbReference type="Proteomes" id="UP000292307">
    <property type="component" value="Chromosome"/>
</dbReference>
<dbReference type="Gene3D" id="3.20.20.80">
    <property type="entry name" value="Glycosidases"/>
    <property type="match status" value="1"/>
</dbReference>
<reference evidence="8 9" key="1">
    <citation type="submission" date="2019-02" db="EMBL/GenBank/DDBJ databases">
        <title>Draft Genome Sequences of Six Type Strains of the Genus Massilia.</title>
        <authorList>
            <person name="Miess H."/>
            <person name="Frediansyhah A."/>
            <person name="Gross H."/>
        </authorList>
    </citation>
    <scope>NUCLEOTIDE SEQUENCE [LARGE SCALE GENOMIC DNA]</scope>
    <source>
        <strain evidence="8 9">DSM 17472</strain>
    </source>
</reference>
<dbReference type="Pfam" id="PF02055">
    <property type="entry name" value="Glyco_hydro_30"/>
    <property type="match status" value="1"/>
</dbReference>
<feature type="domain" description="Glycosyl hydrolase family 30 TIM-barrel" evidence="6">
    <location>
        <begin position="87"/>
        <end position="422"/>
    </location>
</feature>
<comment type="similarity">
    <text evidence="1 4">Belongs to the glycosyl hydrolase 30 family.</text>
</comment>
<evidence type="ECO:0000259" key="7">
    <source>
        <dbReference type="Pfam" id="PF17189"/>
    </source>
</evidence>
<dbReference type="SUPFAM" id="SSF51011">
    <property type="entry name" value="Glycosyl hydrolase domain"/>
    <property type="match status" value="1"/>
</dbReference>
<sequence>MVTFPSGAVIGEEGMAGSTSRHWPTVSLLAPLLALCAAGAQAQTVQAWITSGDQSRLMQRGPDAKFGKAPGEPLIVDVDPARRFQQVTGFGASITDASAHLIQQKMAAPQREALLAELFGAPPAGLGLSFTRLTIGASDFSRTHYSFDDMPPGETDPGLARFSIEPNRADVLPVVKAALAINPQLKVMASPWSAPGWMKSTDSLIQGTLKPEAFAPFAAYLSKYVAAYRAEGVPIFALTLQNEPHFEPKDYPGMRVDPARRAAFIGGHLGPLLAKEHPGVRILDWDHNWDEPGSPAAVLRDPVAARYVAGVAWHCYGGDVRVQAALHDTWPDKETWFTECSGGGWAPDWSNNLMYFTRTLVIGTTRGWARGVLLWNLALDENGGPHLGGCGNCRGVVTIDSRTGEVTRNVEYYALAHASRFVRPGARRVWSSSGYADLDTVAFRNADGTLALLVVNSADAPRRFAVRQRGRAARSFAYDLPARSVATFAWRQP</sequence>
<keyword evidence="4" id="KW-0326">Glycosidase</keyword>
<dbReference type="PANTHER" id="PTHR11069">
    <property type="entry name" value="GLUCOSYLCERAMIDASE"/>
    <property type="match status" value="1"/>
</dbReference>
<evidence type="ECO:0000313" key="8">
    <source>
        <dbReference type="EMBL" id="QBH99441.1"/>
    </source>
</evidence>
<evidence type="ECO:0000256" key="5">
    <source>
        <dbReference type="SAM" id="SignalP"/>
    </source>
</evidence>
<keyword evidence="3 4" id="KW-0378">Hydrolase</keyword>
<evidence type="ECO:0000256" key="2">
    <source>
        <dbReference type="ARBA" id="ARBA00022729"/>
    </source>
</evidence>
<feature type="signal peptide" evidence="5">
    <location>
        <begin position="1"/>
        <end position="42"/>
    </location>
</feature>
<dbReference type="PANTHER" id="PTHR11069:SF23">
    <property type="entry name" value="LYSOSOMAL ACID GLUCOSYLCERAMIDASE"/>
    <property type="match status" value="1"/>
</dbReference>
<evidence type="ECO:0000256" key="3">
    <source>
        <dbReference type="ARBA" id="ARBA00022801"/>
    </source>
</evidence>
<feature type="chain" id="PRO_5047151872" evidence="5">
    <location>
        <begin position="43"/>
        <end position="493"/>
    </location>
</feature>
<dbReference type="SUPFAM" id="SSF51445">
    <property type="entry name" value="(Trans)glycosidases"/>
    <property type="match status" value="1"/>
</dbReference>
<dbReference type="Pfam" id="PF17189">
    <property type="entry name" value="Glyco_hydro_30C"/>
    <property type="match status" value="1"/>
</dbReference>
<evidence type="ECO:0000313" key="9">
    <source>
        <dbReference type="Proteomes" id="UP000292307"/>
    </source>
</evidence>
<keyword evidence="2 5" id="KW-0732">Signal</keyword>
<dbReference type="EMBL" id="CP036401">
    <property type="protein sequence ID" value="QBH99441.1"/>
    <property type="molecule type" value="Genomic_DNA"/>
</dbReference>
<dbReference type="InterPro" id="IPR013780">
    <property type="entry name" value="Glyco_hydro_b"/>
</dbReference>
<accession>A0ABX5RMW5</accession>
<evidence type="ECO:0000259" key="6">
    <source>
        <dbReference type="Pfam" id="PF02055"/>
    </source>
</evidence>
<keyword evidence="9" id="KW-1185">Reference proteome</keyword>
<name>A0ABX5RMW5_9BURK</name>
<dbReference type="InterPro" id="IPR001139">
    <property type="entry name" value="Glyco_hydro_30"/>
</dbReference>
<proteinExistence type="inferred from homology"/>
<dbReference type="Gene3D" id="2.60.40.1180">
    <property type="entry name" value="Golgi alpha-mannosidase II"/>
    <property type="match status" value="1"/>
</dbReference>
<protein>
    <submittedName>
        <fullName evidence="8">Glycosyl hydrolase</fullName>
    </submittedName>
</protein>
<gene>
    <name evidence="8" type="ORF">EYF70_00270</name>
</gene>
<organism evidence="8 9">
    <name type="scientific">Pseudoduganella albidiflava</name>
    <dbReference type="NCBI Taxonomy" id="321983"/>
    <lineage>
        <taxon>Bacteria</taxon>
        <taxon>Pseudomonadati</taxon>
        <taxon>Pseudomonadota</taxon>
        <taxon>Betaproteobacteria</taxon>
        <taxon>Burkholderiales</taxon>
        <taxon>Oxalobacteraceae</taxon>
        <taxon>Telluria group</taxon>
        <taxon>Pseudoduganella</taxon>
    </lineage>
</organism>
<feature type="domain" description="Glycosyl hydrolase family 30 beta sandwich" evidence="7">
    <location>
        <begin position="425"/>
        <end position="488"/>
    </location>
</feature>